<name>A0ABV8FC06_9ACTN</name>
<reference evidence="3" key="1">
    <citation type="journal article" date="2019" name="Int. J. Syst. Evol. Microbiol.">
        <title>The Global Catalogue of Microorganisms (GCM) 10K type strain sequencing project: providing services to taxonomists for standard genome sequencing and annotation.</title>
        <authorList>
            <consortium name="The Broad Institute Genomics Platform"/>
            <consortium name="The Broad Institute Genome Sequencing Center for Infectious Disease"/>
            <person name="Wu L."/>
            <person name="Ma J."/>
        </authorList>
    </citation>
    <scope>NUCLEOTIDE SEQUENCE [LARGE SCALE GENOMIC DNA]</scope>
    <source>
        <strain evidence="3">TBRC 7912</strain>
    </source>
</reference>
<dbReference type="SMART" id="SM00530">
    <property type="entry name" value="HTH_XRE"/>
    <property type="match status" value="1"/>
</dbReference>
<dbReference type="EMBL" id="JBHSBC010000046">
    <property type="protein sequence ID" value="MFC3985461.1"/>
    <property type="molecule type" value="Genomic_DNA"/>
</dbReference>
<sequence length="442" mass="48532">MSGQSTPNTSTGWQEFGRALRIRREHHGRSLRDLAEQIRWNYSLISKWEQGKNRPPVEAIKALDAELCAGGELMAQALHAAMTDADQARKSTVEAKASTRDEDEDMERRRLMRDAAVVAVGGVVAPALAALTDAWQVSQPSISGASVSQAMIDDWEDAADVHAKAARVESPAIVLAALAADFAEMAPHLARDQPDAVRRDLAHAAARHTALIAGKWTDMGNRRQAHRWWSTTRTLIDESGDRLLASWLRSREAIHRRSDPAEDLAEVLKLSREARRLAGPQPSAPLVAALTTEAKTLAAMGSHADAINTLQEAERAFDQLPAATGAFRSLSERGLWFDRSLIYTLASDVRNATWAQDAAEALYPVNDQTSPRIRLHRVALHARTDPENATQEALRIVDGLPSGRWMTRYATDTHLVLGALPEHARTLPIARELRALTADRTA</sequence>
<dbReference type="CDD" id="cd00093">
    <property type="entry name" value="HTH_XRE"/>
    <property type="match status" value="1"/>
</dbReference>
<dbReference type="InterPro" id="IPR001387">
    <property type="entry name" value="Cro/C1-type_HTH"/>
</dbReference>
<keyword evidence="3" id="KW-1185">Reference proteome</keyword>
<dbReference type="Gene3D" id="1.10.260.40">
    <property type="entry name" value="lambda repressor-like DNA-binding domains"/>
    <property type="match status" value="1"/>
</dbReference>
<gene>
    <name evidence="2" type="ORF">ACFOYY_35395</name>
</gene>
<organism evidence="2 3">
    <name type="scientific">Streptosporangium jomthongense</name>
    <dbReference type="NCBI Taxonomy" id="1193683"/>
    <lineage>
        <taxon>Bacteria</taxon>
        <taxon>Bacillati</taxon>
        <taxon>Actinomycetota</taxon>
        <taxon>Actinomycetes</taxon>
        <taxon>Streptosporangiales</taxon>
        <taxon>Streptosporangiaceae</taxon>
        <taxon>Streptosporangium</taxon>
    </lineage>
</organism>
<evidence type="ECO:0000259" key="1">
    <source>
        <dbReference type="PROSITE" id="PS50943"/>
    </source>
</evidence>
<dbReference type="Pfam" id="PF13560">
    <property type="entry name" value="HTH_31"/>
    <property type="match status" value="1"/>
</dbReference>
<evidence type="ECO:0000313" key="2">
    <source>
        <dbReference type="EMBL" id="MFC3985461.1"/>
    </source>
</evidence>
<accession>A0ABV8FC06</accession>
<protein>
    <submittedName>
        <fullName evidence="2">Helix-turn-helix domain-containing protein</fullName>
    </submittedName>
</protein>
<feature type="domain" description="HTH cro/C1-type" evidence="1">
    <location>
        <begin position="20"/>
        <end position="63"/>
    </location>
</feature>
<dbReference type="InterPro" id="IPR010982">
    <property type="entry name" value="Lambda_DNA-bd_dom_sf"/>
</dbReference>
<dbReference type="RefSeq" id="WP_386195547.1">
    <property type="nucleotide sequence ID" value="NZ_JBHSBC010000046.1"/>
</dbReference>
<comment type="caution">
    <text evidence="2">The sequence shown here is derived from an EMBL/GenBank/DDBJ whole genome shotgun (WGS) entry which is preliminary data.</text>
</comment>
<proteinExistence type="predicted"/>
<evidence type="ECO:0000313" key="3">
    <source>
        <dbReference type="Proteomes" id="UP001595698"/>
    </source>
</evidence>
<dbReference type="Proteomes" id="UP001595698">
    <property type="component" value="Unassembled WGS sequence"/>
</dbReference>
<dbReference type="PROSITE" id="PS50943">
    <property type="entry name" value="HTH_CROC1"/>
    <property type="match status" value="1"/>
</dbReference>
<dbReference type="SUPFAM" id="SSF47413">
    <property type="entry name" value="lambda repressor-like DNA-binding domains"/>
    <property type="match status" value="1"/>
</dbReference>